<keyword evidence="3" id="KW-1185">Reference proteome</keyword>
<evidence type="ECO:0000256" key="1">
    <source>
        <dbReference type="SAM" id="MobiDB-lite"/>
    </source>
</evidence>
<evidence type="ECO:0000313" key="3">
    <source>
        <dbReference type="Proteomes" id="UP000230709"/>
    </source>
</evidence>
<feature type="compositionally biased region" description="Basic and acidic residues" evidence="1">
    <location>
        <begin position="35"/>
        <end position="50"/>
    </location>
</feature>
<name>A0A2D2D2U5_METT3</name>
<evidence type="ECO:0000313" key="2">
    <source>
        <dbReference type="EMBL" id="ATQ69179.1"/>
    </source>
</evidence>
<dbReference type="EMBL" id="CP023737">
    <property type="protein sequence ID" value="ATQ69179.1"/>
    <property type="molecule type" value="Genomic_DNA"/>
</dbReference>
<accession>A0A2D2D2U5</accession>
<sequence length="72" mass="8456">MRIGDAWRTLLRRLSSAAERSLDDDRRSGRRRRADRTDPRRMAPSRAREARSFVEASELMSVVLLDRRSARQ</sequence>
<dbReference type="Proteomes" id="UP000230709">
    <property type="component" value="Chromosome"/>
</dbReference>
<reference evidence="3" key="1">
    <citation type="submission" date="2017-10" db="EMBL/GenBank/DDBJ databases">
        <title>Completed PacBio SMRT sequence of Methylosinus trichosporium OB3b reveals presence of a third large plasmid.</title>
        <authorList>
            <person name="Charles T.C."/>
            <person name="Lynch M.D.J."/>
            <person name="Heil J.R."/>
            <person name="Cheng J."/>
        </authorList>
    </citation>
    <scope>NUCLEOTIDE SEQUENCE [LARGE SCALE GENOMIC DNA]</scope>
    <source>
        <strain evidence="3">OB3b</strain>
    </source>
</reference>
<organism evidence="2 3">
    <name type="scientific">Methylosinus trichosporium (strain ATCC 35070 / NCIMB 11131 / UNIQEM 75 / OB3b)</name>
    <dbReference type="NCBI Taxonomy" id="595536"/>
    <lineage>
        <taxon>Bacteria</taxon>
        <taxon>Pseudomonadati</taxon>
        <taxon>Pseudomonadota</taxon>
        <taxon>Alphaproteobacteria</taxon>
        <taxon>Hyphomicrobiales</taxon>
        <taxon>Methylocystaceae</taxon>
        <taxon>Methylosinus</taxon>
    </lineage>
</organism>
<feature type="region of interest" description="Disordered" evidence="1">
    <location>
        <begin position="17"/>
        <end position="50"/>
    </location>
</feature>
<protein>
    <submittedName>
        <fullName evidence="2">Uncharacterized protein</fullName>
    </submittedName>
</protein>
<gene>
    <name evidence="2" type="ORF">CQW49_15790</name>
</gene>
<dbReference type="KEGG" id="mtw:CQW49_15790"/>
<dbReference type="AlphaFoldDB" id="A0A2D2D2U5"/>
<proteinExistence type="predicted"/>